<dbReference type="HOGENOM" id="CLU_2320531_0_0_1"/>
<dbReference type="GeneID" id="20350633"/>
<dbReference type="Proteomes" id="UP000006039">
    <property type="component" value="Unassembled WGS sequence"/>
</dbReference>
<reference evidence="2" key="3">
    <citation type="submission" date="2010-09" db="EMBL/GenBank/DDBJ databases">
        <title>Annotation of Gaeumannomyces graminis var. tritici R3-111a-1.</title>
        <authorList>
            <consortium name="The Broad Institute Genome Sequencing Platform"/>
            <person name="Ma L.-J."/>
            <person name="Dead R."/>
            <person name="Young S.K."/>
            <person name="Zeng Q."/>
            <person name="Gargeya S."/>
            <person name="Fitzgerald M."/>
            <person name="Haas B."/>
            <person name="Abouelleil A."/>
            <person name="Alvarado L."/>
            <person name="Arachchi H.M."/>
            <person name="Berlin A."/>
            <person name="Brown A."/>
            <person name="Chapman S.B."/>
            <person name="Chen Z."/>
            <person name="Dunbar C."/>
            <person name="Freedman E."/>
            <person name="Gearin G."/>
            <person name="Gellesch M."/>
            <person name="Goldberg J."/>
            <person name="Griggs A."/>
            <person name="Gujja S."/>
            <person name="Heiman D."/>
            <person name="Howarth C."/>
            <person name="Larson L."/>
            <person name="Lui A."/>
            <person name="MacDonald P.J.P."/>
            <person name="Mehta T."/>
            <person name="Montmayeur A."/>
            <person name="Murphy C."/>
            <person name="Neiman D."/>
            <person name="Pearson M."/>
            <person name="Priest M."/>
            <person name="Roberts A."/>
            <person name="Saif S."/>
            <person name="Shea T."/>
            <person name="Shenoy N."/>
            <person name="Sisk P."/>
            <person name="Stolte C."/>
            <person name="Sykes S."/>
            <person name="Yandava C."/>
            <person name="Wortman J."/>
            <person name="Nusbaum C."/>
            <person name="Birren B."/>
        </authorList>
    </citation>
    <scope>NUCLEOTIDE SEQUENCE</scope>
    <source>
        <strain evidence="2">R3-111a-1</strain>
    </source>
</reference>
<reference evidence="3" key="5">
    <citation type="submission" date="2018-04" db="UniProtKB">
        <authorList>
            <consortium name="EnsemblFungi"/>
        </authorList>
    </citation>
    <scope>IDENTIFICATION</scope>
    <source>
        <strain evidence="3">R3-111a-1</strain>
    </source>
</reference>
<evidence type="ECO:0000313" key="3">
    <source>
        <dbReference type="EnsemblFungi" id="EJT73331"/>
    </source>
</evidence>
<dbReference type="AlphaFoldDB" id="J3P9J5"/>
<feature type="compositionally biased region" description="Basic residues" evidence="1">
    <location>
        <begin position="83"/>
        <end position="99"/>
    </location>
</feature>
<gene>
    <name evidence="3" type="primary">20350633</name>
    <name evidence="2" type="ORF">GGTG_10175</name>
</gene>
<feature type="region of interest" description="Disordered" evidence="1">
    <location>
        <begin position="80"/>
        <end position="99"/>
    </location>
</feature>
<reference evidence="4" key="1">
    <citation type="submission" date="2010-07" db="EMBL/GenBank/DDBJ databases">
        <title>The genome sequence of Gaeumannomyces graminis var. tritici strain R3-111a-1.</title>
        <authorList>
            <consortium name="The Broad Institute Genome Sequencing Platform"/>
            <person name="Ma L.-J."/>
            <person name="Dead R."/>
            <person name="Young S."/>
            <person name="Zeng Q."/>
            <person name="Koehrsen M."/>
            <person name="Alvarado L."/>
            <person name="Berlin A."/>
            <person name="Chapman S.B."/>
            <person name="Chen Z."/>
            <person name="Freedman E."/>
            <person name="Gellesch M."/>
            <person name="Goldberg J."/>
            <person name="Griggs A."/>
            <person name="Gujja S."/>
            <person name="Heilman E.R."/>
            <person name="Heiman D."/>
            <person name="Hepburn T."/>
            <person name="Howarth C."/>
            <person name="Jen D."/>
            <person name="Larson L."/>
            <person name="Mehta T."/>
            <person name="Neiman D."/>
            <person name="Pearson M."/>
            <person name="Roberts A."/>
            <person name="Saif S."/>
            <person name="Shea T."/>
            <person name="Shenoy N."/>
            <person name="Sisk P."/>
            <person name="Stolte C."/>
            <person name="Sykes S."/>
            <person name="Walk T."/>
            <person name="White J."/>
            <person name="Yandava C."/>
            <person name="Haas B."/>
            <person name="Nusbaum C."/>
            <person name="Birren B."/>
        </authorList>
    </citation>
    <scope>NUCLEOTIDE SEQUENCE [LARGE SCALE GENOMIC DNA]</scope>
    <source>
        <strain evidence="4">R3-111a-1</strain>
    </source>
</reference>
<dbReference type="VEuPathDB" id="FungiDB:GGTG_10175"/>
<dbReference type="EMBL" id="GL385399">
    <property type="protein sequence ID" value="EJT73331.1"/>
    <property type="molecule type" value="Genomic_DNA"/>
</dbReference>
<name>J3P9J5_GAET3</name>
<keyword evidence="4" id="KW-1185">Reference proteome</keyword>
<dbReference type="RefSeq" id="XP_009226305.1">
    <property type="nucleotide sequence ID" value="XM_009228041.1"/>
</dbReference>
<organism evidence="2">
    <name type="scientific">Gaeumannomyces tritici (strain R3-111a-1)</name>
    <name type="common">Wheat and barley take-all root rot fungus</name>
    <name type="synonym">Gaeumannomyces graminis var. tritici</name>
    <dbReference type="NCBI Taxonomy" id="644352"/>
    <lineage>
        <taxon>Eukaryota</taxon>
        <taxon>Fungi</taxon>
        <taxon>Dikarya</taxon>
        <taxon>Ascomycota</taxon>
        <taxon>Pezizomycotina</taxon>
        <taxon>Sordariomycetes</taxon>
        <taxon>Sordariomycetidae</taxon>
        <taxon>Magnaporthales</taxon>
        <taxon>Magnaporthaceae</taxon>
        <taxon>Gaeumannomyces</taxon>
    </lineage>
</organism>
<accession>J3P9J5</accession>
<evidence type="ECO:0000313" key="2">
    <source>
        <dbReference type="EMBL" id="EJT73331.1"/>
    </source>
</evidence>
<sequence>MRQIRMRSTGRREKLVTTPSGTLHGPYDGTPNVCLYVSATKQLGQMLAASTLDPAWAGRRRSAKWAEISFCRSCEIAVPPGGIHRRPPSRFSPTHKRGD</sequence>
<proteinExistence type="predicted"/>
<reference evidence="3" key="4">
    <citation type="journal article" date="2015" name="G3 (Bethesda)">
        <title>Genome sequences of three phytopathogenic species of the Magnaporthaceae family of fungi.</title>
        <authorList>
            <person name="Okagaki L.H."/>
            <person name="Nunes C.C."/>
            <person name="Sailsbery J."/>
            <person name="Clay B."/>
            <person name="Brown D."/>
            <person name="John T."/>
            <person name="Oh Y."/>
            <person name="Young N."/>
            <person name="Fitzgerald M."/>
            <person name="Haas B.J."/>
            <person name="Zeng Q."/>
            <person name="Young S."/>
            <person name="Adiconis X."/>
            <person name="Fan L."/>
            <person name="Levin J.Z."/>
            <person name="Mitchell T.K."/>
            <person name="Okubara P.A."/>
            <person name="Farman M.L."/>
            <person name="Kohn L.M."/>
            <person name="Birren B."/>
            <person name="Ma L.-J."/>
            <person name="Dean R.A."/>
        </authorList>
    </citation>
    <scope>NUCLEOTIDE SEQUENCE</scope>
    <source>
        <strain evidence="3">R3-111a-1</strain>
    </source>
</reference>
<feature type="region of interest" description="Disordered" evidence="1">
    <location>
        <begin position="1"/>
        <end position="24"/>
    </location>
</feature>
<dbReference type="EnsemblFungi" id="EJT73331">
    <property type="protein sequence ID" value="EJT73331"/>
    <property type="gene ID" value="GGTG_10175"/>
</dbReference>
<reference evidence="2" key="2">
    <citation type="submission" date="2010-07" db="EMBL/GenBank/DDBJ databases">
        <authorList>
            <consortium name="The Broad Institute Genome Sequencing Platform"/>
            <consortium name="Broad Institute Genome Sequencing Center for Infectious Disease"/>
            <person name="Ma L.-J."/>
            <person name="Dead R."/>
            <person name="Young S."/>
            <person name="Zeng Q."/>
            <person name="Koehrsen M."/>
            <person name="Alvarado L."/>
            <person name="Berlin A."/>
            <person name="Chapman S.B."/>
            <person name="Chen Z."/>
            <person name="Freedman E."/>
            <person name="Gellesch M."/>
            <person name="Goldberg J."/>
            <person name="Griggs A."/>
            <person name="Gujja S."/>
            <person name="Heilman E.R."/>
            <person name="Heiman D."/>
            <person name="Hepburn T."/>
            <person name="Howarth C."/>
            <person name="Jen D."/>
            <person name="Larson L."/>
            <person name="Mehta T."/>
            <person name="Neiman D."/>
            <person name="Pearson M."/>
            <person name="Roberts A."/>
            <person name="Saif S."/>
            <person name="Shea T."/>
            <person name="Shenoy N."/>
            <person name="Sisk P."/>
            <person name="Stolte C."/>
            <person name="Sykes S."/>
            <person name="Walk T."/>
            <person name="White J."/>
            <person name="Yandava C."/>
            <person name="Haas B."/>
            <person name="Nusbaum C."/>
            <person name="Birren B."/>
        </authorList>
    </citation>
    <scope>NUCLEOTIDE SEQUENCE</scope>
    <source>
        <strain evidence="2">R3-111a-1</strain>
    </source>
</reference>
<evidence type="ECO:0000256" key="1">
    <source>
        <dbReference type="SAM" id="MobiDB-lite"/>
    </source>
</evidence>
<evidence type="ECO:0000313" key="4">
    <source>
        <dbReference type="Proteomes" id="UP000006039"/>
    </source>
</evidence>
<protein>
    <submittedName>
        <fullName evidence="2 3">Uncharacterized protein</fullName>
    </submittedName>
</protein>